<evidence type="ECO:0000259" key="1">
    <source>
        <dbReference type="Pfam" id="PF01458"/>
    </source>
</evidence>
<organism evidence="2 3">
    <name type="scientific">Moranella endobia (strain PCIT)</name>
    <dbReference type="NCBI Taxonomy" id="903503"/>
    <lineage>
        <taxon>Bacteria</taxon>
        <taxon>Pseudomonadati</taxon>
        <taxon>Pseudomonadota</taxon>
        <taxon>Gammaproteobacteria</taxon>
        <taxon>Enterobacterales</taxon>
        <taxon>Enterobacteriaceae</taxon>
        <taxon>Candidatus Moranella</taxon>
    </lineage>
</organism>
<dbReference type="KEGG" id="men:MEPCIT_377"/>
<accession>F7XY28</accession>
<dbReference type="InterPro" id="IPR055346">
    <property type="entry name" value="Fe-S_cluster_assembly_SufBD"/>
</dbReference>
<dbReference type="SUPFAM" id="SSF101960">
    <property type="entry name" value="Stabilizer of iron transporter SufD"/>
    <property type="match status" value="1"/>
</dbReference>
<dbReference type="NCBIfam" id="NF008194">
    <property type="entry name" value="PRK10948.1"/>
    <property type="match status" value="1"/>
</dbReference>
<dbReference type="eggNOG" id="COG0719">
    <property type="taxonomic scope" value="Bacteria"/>
</dbReference>
<dbReference type="EMBL" id="CP002243">
    <property type="protein sequence ID" value="AEI75004.1"/>
    <property type="molecule type" value="Genomic_DNA"/>
</dbReference>
<evidence type="ECO:0000313" key="2">
    <source>
        <dbReference type="EMBL" id="AEI75004.1"/>
    </source>
</evidence>
<feature type="domain" description="SUF system FeS cluster assembly SufBD core" evidence="1">
    <location>
        <begin position="179"/>
        <end position="407"/>
    </location>
</feature>
<dbReference type="OrthoDB" id="9768262at2"/>
<name>F7XY28_MOREP</name>
<evidence type="ECO:0000313" key="3">
    <source>
        <dbReference type="Proteomes" id="UP000000504"/>
    </source>
</evidence>
<keyword evidence="3" id="KW-1185">Reference proteome</keyword>
<dbReference type="RefSeq" id="WP_013975754.1">
    <property type="nucleotide sequence ID" value="NC_015735.1"/>
</dbReference>
<sequence length="437" mass="48356">MAGLLNKRNNSRSNISSNTAALTQWRQLFFDHNCSPFTDKYAHWQDVERLGLPNGQHEHWKYTPLDGLLAHSFTPATTSLVSIDDLDELSLKIDACRLVFINGSFAPTLSDSHTGIWQVEVEKGAARRSLPVPIQPDMFLHLTESLSQETTNIRLPAGMVAQRPLYLLHLSQGSDDQANLSTVHYRHHLEVGANSQCQVIEHFVSINAHGHFSGARMSMAVDANAHLSHIKLAFESRASYHFGHNDISVDRAAVVRSSTFILGAGLTRHQTSAQLNGEGANIAINSLLLPSAADISDTRTYLEHNQGHCFSRQLHKVIARDHGKGVCNGLIKVAKNALKTDGKMTNNNLLLDRMTEVATQPKLEIYADDVKCSHGATVGRIDEEQIFYLRSRGIARKEAKQMIIYAFAAEVTDRICNDVVRDTVLTRIVAALQGIMA</sequence>
<dbReference type="PANTHER" id="PTHR43575">
    <property type="entry name" value="PROTEIN ABCI7, CHLOROPLASTIC"/>
    <property type="match status" value="1"/>
</dbReference>
<dbReference type="NCBIfam" id="TIGR01981">
    <property type="entry name" value="sufD"/>
    <property type="match status" value="1"/>
</dbReference>
<dbReference type="InterPro" id="IPR011542">
    <property type="entry name" value="SUF_FeS_clus_asmbl_SufD"/>
</dbReference>
<proteinExistence type="predicted"/>
<gene>
    <name evidence="2" type="primary">sufD</name>
    <name evidence="2" type="ordered locus">MEPCIT_377</name>
</gene>
<reference key="1">
    <citation type="submission" date="2010-09" db="EMBL/GenBank/DDBJ databases">
        <title>An interdependent metabolic patchwork in the nested three-way symbiosis of mealybugs.</title>
        <authorList>
            <person name="McCutcheon J.P."/>
            <person name="von Dohlen C.D."/>
        </authorList>
    </citation>
    <scope>NUCLEOTIDE SEQUENCE</scope>
    <source>
        <strain>PCIT</strain>
    </source>
</reference>
<dbReference type="STRING" id="903503.MEPCIT_377"/>
<dbReference type="GO" id="GO:0016226">
    <property type="term" value="P:iron-sulfur cluster assembly"/>
    <property type="evidence" value="ECO:0007669"/>
    <property type="project" value="InterPro"/>
</dbReference>
<dbReference type="InterPro" id="IPR037284">
    <property type="entry name" value="SUF_FeS_clus_asmbl_SufBD_sf"/>
</dbReference>
<dbReference type="Proteomes" id="UP000000504">
    <property type="component" value="Chromosome"/>
</dbReference>
<dbReference type="Pfam" id="PF01458">
    <property type="entry name" value="SUFBD_core"/>
    <property type="match status" value="1"/>
</dbReference>
<dbReference type="AlphaFoldDB" id="F7XY28"/>
<dbReference type="HOGENOM" id="CLU_026231_5_0_6"/>
<protein>
    <submittedName>
        <fullName evidence="2">FeS assembly protein SufD</fullName>
    </submittedName>
</protein>
<dbReference type="InterPro" id="IPR000825">
    <property type="entry name" value="SUF_FeS_clus_asmbl_SufBD_core"/>
</dbReference>
<dbReference type="PANTHER" id="PTHR43575:SF1">
    <property type="entry name" value="PROTEIN ABCI7, CHLOROPLASTIC"/>
    <property type="match status" value="1"/>
</dbReference>
<reference evidence="2 3" key="2">
    <citation type="journal article" date="2011" name="Curr. Biol.">
        <title>An interdependent metabolic patchwork in the nested symbiosis of mealybugs.</title>
        <authorList>
            <person name="McCutcheon J.P."/>
            <person name="von Dohlen C.D."/>
        </authorList>
    </citation>
    <scope>NUCLEOTIDE SEQUENCE [LARGE SCALE GENOMIC DNA]</scope>
    <source>
        <strain evidence="2 3">PCIT</strain>
    </source>
</reference>